<evidence type="ECO:0008006" key="3">
    <source>
        <dbReference type="Google" id="ProtNLM"/>
    </source>
</evidence>
<dbReference type="Proteomes" id="UP001519328">
    <property type="component" value="Unassembled WGS sequence"/>
</dbReference>
<sequence>MINLKDDILNALELNTTLTGQLDTFYGYPAIFDLKAEPNQDFDTYVIYQLINNTDTFYADNKAKKEYIHYQISVFTKTGSTTSLGNEVTKTMESLGFYRTYIGETYETDTGYTHVSSRWKIKMRKEGL</sequence>
<evidence type="ECO:0000313" key="1">
    <source>
        <dbReference type="EMBL" id="MBP1950296.1"/>
    </source>
</evidence>
<proteinExistence type="predicted"/>
<comment type="caution">
    <text evidence="1">The sequence shown here is derived from an EMBL/GenBank/DDBJ whole genome shotgun (WGS) entry which is preliminary data.</text>
</comment>
<dbReference type="EMBL" id="JAGGKK010000020">
    <property type="protein sequence ID" value="MBP1950296.1"/>
    <property type="molecule type" value="Genomic_DNA"/>
</dbReference>
<name>A0ABS4HHA1_9BACI</name>
<reference evidence="1 2" key="1">
    <citation type="submission" date="2021-03" db="EMBL/GenBank/DDBJ databases">
        <title>Genomic Encyclopedia of Type Strains, Phase IV (KMG-IV): sequencing the most valuable type-strain genomes for metagenomic binning, comparative biology and taxonomic classification.</title>
        <authorList>
            <person name="Goeker M."/>
        </authorList>
    </citation>
    <scope>NUCLEOTIDE SEQUENCE [LARGE SCALE GENOMIC DNA]</scope>
    <source>
        <strain evidence="1 2">DSM 21085</strain>
    </source>
</reference>
<evidence type="ECO:0000313" key="2">
    <source>
        <dbReference type="Proteomes" id="UP001519328"/>
    </source>
</evidence>
<keyword evidence="2" id="KW-1185">Reference proteome</keyword>
<protein>
    <recommendedName>
        <fullName evidence="3">DUF3168 domain-containing protein</fullName>
    </recommendedName>
</protein>
<gene>
    <name evidence="1" type="ORF">J2Z82_003253</name>
</gene>
<organism evidence="1 2">
    <name type="scientific">Virgibacillus litoralis</name>
    <dbReference type="NCBI Taxonomy" id="578221"/>
    <lineage>
        <taxon>Bacteria</taxon>
        <taxon>Bacillati</taxon>
        <taxon>Bacillota</taxon>
        <taxon>Bacilli</taxon>
        <taxon>Bacillales</taxon>
        <taxon>Bacillaceae</taxon>
        <taxon>Virgibacillus</taxon>
    </lineage>
</organism>
<dbReference type="RefSeq" id="WP_209481782.1">
    <property type="nucleotide sequence ID" value="NZ_JAGGKK010000020.1"/>
</dbReference>
<accession>A0ABS4HHA1</accession>